<dbReference type="Pfam" id="PF00535">
    <property type="entry name" value="Glycos_transf_2"/>
    <property type="match status" value="1"/>
</dbReference>
<dbReference type="PANTHER" id="PTHR22916:SF3">
    <property type="entry name" value="UDP-GLCNAC:BETAGAL BETA-1,3-N-ACETYLGLUCOSAMINYLTRANSFERASE-LIKE PROTEIN 1"/>
    <property type="match status" value="1"/>
</dbReference>
<reference evidence="2 3" key="1">
    <citation type="submission" date="2018-11" db="EMBL/GenBank/DDBJ databases">
        <authorList>
            <consortium name="Pathogen Informatics"/>
        </authorList>
    </citation>
    <scope>NUCLEOTIDE SEQUENCE [LARGE SCALE GENOMIC DNA]</scope>
    <source>
        <strain evidence="2 3">NCTC12929</strain>
    </source>
</reference>
<comment type="caution">
    <text evidence="2">The sequence shown here is derived from an EMBL/GenBank/DDBJ whole genome shotgun (WGS) entry which is preliminary data.</text>
</comment>
<dbReference type="InterPro" id="IPR029044">
    <property type="entry name" value="Nucleotide-diphossugar_trans"/>
</dbReference>
<dbReference type="Proteomes" id="UP000270205">
    <property type="component" value="Unassembled WGS sequence"/>
</dbReference>
<dbReference type="PANTHER" id="PTHR22916">
    <property type="entry name" value="GLYCOSYLTRANSFERASE"/>
    <property type="match status" value="1"/>
</dbReference>
<protein>
    <submittedName>
        <fullName evidence="2">Family 2 glycosyl transferase</fullName>
    </submittedName>
</protein>
<dbReference type="Gene3D" id="3.90.550.10">
    <property type="entry name" value="Spore Coat Polysaccharide Biosynthesis Protein SpsA, Chain A"/>
    <property type="match status" value="1"/>
</dbReference>
<sequence length="322" mass="38415">MKKPQVSVVMSVYNAEKYLSQSIDSILNQTFEDFEFIIIEDCSTDNSLTILEDYSMQDSRVKIIRKQENKGMKGFIENLNIGLHRAQGEYIARMDADDISHPTRFEKQVAFLRDNPDVFMVGSSINLIDEENNFIKRLEALERDSLIKRVMPKQISMYHPVIMFRNDSEVRYRENIYYCEDYDLYLRLMYNGSKFYNFAEPLLDYRILNSSISRKDGKFYRTLFLEKMKSFYKERMLEGKDSYEHFNPEYFLNILNEEKKSLKEDLEFGLKVATKFGYNKEFSILKKKYQLDNGFNFNVAIYSLLNSLPWSFTKLYFKLFID</sequence>
<evidence type="ECO:0000259" key="1">
    <source>
        <dbReference type="Pfam" id="PF00535"/>
    </source>
</evidence>
<dbReference type="GO" id="GO:0016758">
    <property type="term" value="F:hexosyltransferase activity"/>
    <property type="evidence" value="ECO:0007669"/>
    <property type="project" value="UniProtKB-ARBA"/>
</dbReference>
<evidence type="ECO:0000313" key="2">
    <source>
        <dbReference type="EMBL" id="VDH03426.1"/>
    </source>
</evidence>
<name>A0A7Z9CGI7_9FLAO</name>
<evidence type="ECO:0000313" key="3">
    <source>
        <dbReference type="Proteomes" id="UP000270205"/>
    </source>
</evidence>
<dbReference type="EMBL" id="UYIV01000001">
    <property type="protein sequence ID" value="VDH03426.1"/>
    <property type="molecule type" value="Genomic_DNA"/>
</dbReference>
<dbReference type="RefSeq" id="WP_002662146.1">
    <property type="nucleotide sequence ID" value="NZ_UFTL01000001.1"/>
</dbReference>
<proteinExistence type="predicted"/>
<gene>
    <name evidence="2" type="primary">kfoC_3</name>
    <name evidence="2" type="ORF">NCTC12929_00809</name>
</gene>
<dbReference type="AlphaFoldDB" id="A0A7Z9CGI7"/>
<keyword evidence="2" id="KW-0808">Transferase</keyword>
<dbReference type="SUPFAM" id="SSF53448">
    <property type="entry name" value="Nucleotide-diphospho-sugar transferases"/>
    <property type="match status" value="1"/>
</dbReference>
<feature type="domain" description="Glycosyltransferase 2-like" evidence="1">
    <location>
        <begin position="7"/>
        <end position="163"/>
    </location>
</feature>
<accession>A0A7Z9CGI7</accession>
<dbReference type="InterPro" id="IPR001173">
    <property type="entry name" value="Glyco_trans_2-like"/>
</dbReference>
<organism evidence="2 3">
    <name type="scientific">Bergeyella zoohelcum</name>
    <dbReference type="NCBI Taxonomy" id="1015"/>
    <lineage>
        <taxon>Bacteria</taxon>
        <taxon>Pseudomonadati</taxon>
        <taxon>Bacteroidota</taxon>
        <taxon>Flavobacteriia</taxon>
        <taxon>Flavobacteriales</taxon>
        <taxon>Weeksellaceae</taxon>
        <taxon>Bergeyella</taxon>
    </lineage>
</organism>